<proteinExistence type="predicted"/>
<keyword evidence="2" id="KW-0732">Signal</keyword>
<evidence type="ECO:0000313" key="3">
    <source>
        <dbReference type="EMBL" id="MDP9611156.1"/>
    </source>
</evidence>
<evidence type="ECO:0000313" key="4">
    <source>
        <dbReference type="Proteomes" id="UP001234880"/>
    </source>
</evidence>
<evidence type="ECO:0000256" key="2">
    <source>
        <dbReference type="SAM" id="SignalP"/>
    </source>
</evidence>
<accession>A0ABT9KRV5</accession>
<feature type="chain" id="PRO_5047257294" description="Lipoprotein" evidence="2">
    <location>
        <begin position="31"/>
        <end position="254"/>
    </location>
</feature>
<gene>
    <name evidence="3" type="ORF">JOF35_003433</name>
</gene>
<organism evidence="3 4">
    <name type="scientific">Streptomyces demainii</name>
    <dbReference type="NCBI Taxonomy" id="588122"/>
    <lineage>
        <taxon>Bacteria</taxon>
        <taxon>Bacillati</taxon>
        <taxon>Actinomycetota</taxon>
        <taxon>Actinomycetes</taxon>
        <taxon>Kitasatosporales</taxon>
        <taxon>Streptomycetaceae</taxon>
        <taxon>Streptomyces</taxon>
    </lineage>
</organism>
<dbReference type="Proteomes" id="UP001234880">
    <property type="component" value="Unassembled WGS sequence"/>
</dbReference>
<name>A0ABT9KRV5_9ACTN</name>
<dbReference type="RefSeq" id="WP_062007927.1">
    <property type="nucleotide sequence ID" value="NZ_JAURUE010000001.1"/>
</dbReference>
<reference evidence="3 4" key="1">
    <citation type="submission" date="2023-07" db="EMBL/GenBank/DDBJ databases">
        <title>Sequencing the genomes of 1000 actinobacteria strains.</title>
        <authorList>
            <person name="Klenk H.-P."/>
        </authorList>
    </citation>
    <scope>NUCLEOTIDE SEQUENCE [LARGE SCALE GENOMIC DNA]</scope>
    <source>
        <strain evidence="3 4">DSM 41600</strain>
    </source>
</reference>
<protein>
    <recommendedName>
        <fullName evidence="5">Lipoprotein</fullName>
    </recommendedName>
</protein>
<evidence type="ECO:0000256" key="1">
    <source>
        <dbReference type="SAM" id="MobiDB-lite"/>
    </source>
</evidence>
<evidence type="ECO:0008006" key="5">
    <source>
        <dbReference type="Google" id="ProtNLM"/>
    </source>
</evidence>
<dbReference type="EMBL" id="JAURUE010000001">
    <property type="protein sequence ID" value="MDP9611156.1"/>
    <property type="molecule type" value="Genomic_DNA"/>
</dbReference>
<comment type="caution">
    <text evidence="3">The sequence shown here is derived from an EMBL/GenBank/DDBJ whole genome shotgun (WGS) entry which is preliminary data.</text>
</comment>
<dbReference type="PROSITE" id="PS51257">
    <property type="entry name" value="PROKAR_LIPOPROTEIN"/>
    <property type="match status" value="1"/>
</dbReference>
<sequence>MTLSRTSRAARKIVAVVWAAGMLGVASCSAGDNAISLEETRKLGGSTKAEQARQNAEKHLVAIAHTYDKETPLTLALVTVKDYCASGSGGALPSGDDTYKIRCTVDVTGYYGADRDRIGDVMDGVLSAGDRQASATTPGEGIDFGHDDYRNKLVAYYRGHGPNPSGPDTTEPMQLSDGSQTLEWDMVRTKQHQTLIEEPPACGKPDPPVTRCSHKPESDTVAGIRGKYGMVFKMSMTPVNYYQVYKDGKTYTNW</sequence>
<feature type="region of interest" description="Disordered" evidence="1">
    <location>
        <begin position="199"/>
        <end position="218"/>
    </location>
</feature>
<keyword evidence="4" id="KW-1185">Reference proteome</keyword>
<feature type="signal peptide" evidence="2">
    <location>
        <begin position="1"/>
        <end position="30"/>
    </location>
</feature>